<comment type="caution">
    <text evidence="2">The sequence shown here is derived from an EMBL/GenBank/DDBJ whole genome shotgun (WGS) entry which is preliminary data.</text>
</comment>
<proteinExistence type="predicted"/>
<name>A0A512BD60_9BACT</name>
<keyword evidence="3" id="KW-1185">Reference proteome</keyword>
<dbReference type="OrthoDB" id="617614at2"/>
<sequence>MSKIPLSLFFCFVCFFSTNAQLNYSFTPTSGSYIPLARTNTSVTQVNAGYTAHDEGYANNIPLGFSFNYNGTVYTSINANTNGFASFKPFTSISNPADNNYWLSDLHSGAHGQSSALASRPLLAPLWDDLDLYSVGDLKYVTTGSAPNRVFTLQWGRVYWTLSAAQLGIEFQIKLYEGSNQVEFHYNQLGGAVQGTTDAPPSASIGITAEGTGDGKFLSLNNTSTNPTASSTVNTFTISTKPATGQIYRFTPGATLDPNSLNYSFTAVQGTYQAIEGGAPALLVNAKAGAATEDEGIADSIALFMPFKYNGSNVSFVSVHTNGFLSFQSLRPVTDGATQNFSTPDLSGGPFGPAVGPSGPNNGRPVLAPLWDDNALATTADIRYQLSGTAPNRVFTIEWSRVSWNKNAAAPAIEFQVRLYETSNVIEYHYNRLAGAVGAASGAAIGLTGTSTGAGNFMSLSDASASPSISSTVSTNNISTKPATGQIYRFTPLAPPVVSTCTPVKATTDLSVTASAADNFFSAVSDTRQVLVTVRELGGIAADSAVIRIAKGQASGYTFTMGSGSDNANWIRREDVSFVYFDRIGGLGCSRNSTLAINMTRNTSAGQQFNVTFRALTSVAQSANFRYNDSFSVLFVSDSQ</sequence>
<evidence type="ECO:0000313" key="3">
    <source>
        <dbReference type="Proteomes" id="UP000321513"/>
    </source>
</evidence>
<dbReference type="RefSeq" id="WP_147204005.1">
    <property type="nucleotide sequence ID" value="NZ_BJYT01000008.1"/>
</dbReference>
<gene>
    <name evidence="2" type="ORF">SAE01_23870</name>
</gene>
<dbReference type="EMBL" id="BJYT01000008">
    <property type="protein sequence ID" value="GEO09891.1"/>
    <property type="molecule type" value="Genomic_DNA"/>
</dbReference>
<organism evidence="2 3">
    <name type="scientific">Segetibacter aerophilus</name>
    <dbReference type="NCBI Taxonomy" id="670293"/>
    <lineage>
        <taxon>Bacteria</taxon>
        <taxon>Pseudomonadati</taxon>
        <taxon>Bacteroidota</taxon>
        <taxon>Chitinophagia</taxon>
        <taxon>Chitinophagales</taxon>
        <taxon>Chitinophagaceae</taxon>
        <taxon>Segetibacter</taxon>
    </lineage>
</organism>
<keyword evidence="1" id="KW-0732">Signal</keyword>
<feature type="signal peptide" evidence="1">
    <location>
        <begin position="1"/>
        <end position="20"/>
    </location>
</feature>
<protein>
    <submittedName>
        <fullName evidence="2">Uncharacterized protein</fullName>
    </submittedName>
</protein>
<dbReference type="AlphaFoldDB" id="A0A512BD60"/>
<dbReference type="Proteomes" id="UP000321513">
    <property type="component" value="Unassembled WGS sequence"/>
</dbReference>
<feature type="chain" id="PRO_5021919645" evidence="1">
    <location>
        <begin position="21"/>
        <end position="640"/>
    </location>
</feature>
<accession>A0A512BD60</accession>
<evidence type="ECO:0000256" key="1">
    <source>
        <dbReference type="SAM" id="SignalP"/>
    </source>
</evidence>
<evidence type="ECO:0000313" key="2">
    <source>
        <dbReference type="EMBL" id="GEO09891.1"/>
    </source>
</evidence>
<reference evidence="2 3" key="1">
    <citation type="submission" date="2019-07" db="EMBL/GenBank/DDBJ databases">
        <title>Whole genome shotgun sequence of Segetibacter aerophilus NBRC 106135.</title>
        <authorList>
            <person name="Hosoyama A."/>
            <person name="Uohara A."/>
            <person name="Ohji S."/>
            <person name="Ichikawa N."/>
        </authorList>
    </citation>
    <scope>NUCLEOTIDE SEQUENCE [LARGE SCALE GENOMIC DNA]</scope>
    <source>
        <strain evidence="2 3">NBRC 106135</strain>
    </source>
</reference>